<dbReference type="Proteomes" id="UP000472261">
    <property type="component" value="Unplaced"/>
</dbReference>
<name>A0A669QIC6_PHACC</name>
<accession>A0A669QIC6</accession>
<dbReference type="Pfam" id="PF15150">
    <property type="entry name" value="PMAIP1"/>
    <property type="match status" value="1"/>
</dbReference>
<keyword evidence="2" id="KW-0472">Membrane</keyword>
<reference evidence="3" key="2">
    <citation type="submission" date="2025-09" db="UniProtKB">
        <authorList>
            <consortium name="Ensembl"/>
        </authorList>
    </citation>
    <scope>IDENTIFICATION</scope>
</reference>
<dbReference type="AlphaFoldDB" id="A0A669QIC6"/>
<dbReference type="Ensembl" id="ENSPCLT00000023891.1">
    <property type="protein sequence ID" value="ENSPCLP00000017958.1"/>
    <property type="gene ID" value="ENSPCLG00000014989.1"/>
</dbReference>
<dbReference type="PANTHER" id="PTHR14299:SF0">
    <property type="entry name" value="PHORBOL-12-MYRISTATE-13-ACETATE-INDUCED PROTEIN 1"/>
    <property type="match status" value="1"/>
</dbReference>
<sequence length="114" mass="12639">MPGRTIRKPAPPAAPAGRERRREAGLNFFTGVDTGKKQAFPFFFSFFFSTVFFPSPISLSGKDLVRIKSPSPCACFAERDAVAECALELRRIGDKADLRQKVLNLIAKLFCPKT</sequence>
<dbReference type="GO" id="GO:0001836">
    <property type="term" value="P:release of cytochrome c from mitochondria"/>
    <property type="evidence" value="ECO:0007669"/>
    <property type="project" value="InterPro"/>
</dbReference>
<keyword evidence="2" id="KW-0812">Transmembrane</keyword>
<keyword evidence="2" id="KW-1133">Transmembrane helix</keyword>
<feature type="region of interest" description="Disordered" evidence="1">
    <location>
        <begin position="1"/>
        <end position="22"/>
    </location>
</feature>
<feature type="transmembrane region" description="Helical" evidence="2">
    <location>
        <begin position="39"/>
        <end position="59"/>
    </location>
</feature>
<evidence type="ECO:0000313" key="3">
    <source>
        <dbReference type="Ensembl" id="ENSPCLP00000017958.1"/>
    </source>
</evidence>
<evidence type="ECO:0000256" key="2">
    <source>
        <dbReference type="SAM" id="Phobius"/>
    </source>
</evidence>
<proteinExistence type="predicted"/>
<reference evidence="3" key="1">
    <citation type="submission" date="2025-08" db="UniProtKB">
        <authorList>
            <consortium name="Ensembl"/>
        </authorList>
    </citation>
    <scope>IDENTIFICATION</scope>
</reference>
<dbReference type="PANTHER" id="PTHR14299">
    <property type="entry name" value="PHORBOL-12-MYRISTATE-13-ACETATE-INDUCED PROTEIN 1"/>
    <property type="match status" value="1"/>
</dbReference>
<evidence type="ECO:0000313" key="4">
    <source>
        <dbReference type="Proteomes" id="UP000472261"/>
    </source>
</evidence>
<evidence type="ECO:0000256" key="1">
    <source>
        <dbReference type="SAM" id="MobiDB-lite"/>
    </source>
</evidence>
<dbReference type="GO" id="GO:0006974">
    <property type="term" value="P:DNA damage response"/>
    <property type="evidence" value="ECO:0007669"/>
    <property type="project" value="InterPro"/>
</dbReference>
<organism evidence="3 4">
    <name type="scientific">Phasianus colchicus</name>
    <name type="common">Common pheasant</name>
    <dbReference type="NCBI Taxonomy" id="9054"/>
    <lineage>
        <taxon>Eukaryota</taxon>
        <taxon>Metazoa</taxon>
        <taxon>Chordata</taxon>
        <taxon>Craniata</taxon>
        <taxon>Vertebrata</taxon>
        <taxon>Euteleostomi</taxon>
        <taxon>Archelosauria</taxon>
        <taxon>Archosauria</taxon>
        <taxon>Dinosauria</taxon>
        <taxon>Saurischia</taxon>
        <taxon>Theropoda</taxon>
        <taxon>Coelurosauria</taxon>
        <taxon>Aves</taxon>
        <taxon>Neognathae</taxon>
        <taxon>Galloanserae</taxon>
        <taxon>Galliformes</taxon>
        <taxon>Phasianidae</taxon>
        <taxon>Phasianinae</taxon>
        <taxon>Phasianus</taxon>
    </lineage>
</organism>
<evidence type="ECO:0008006" key="5">
    <source>
        <dbReference type="Google" id="ProtNLM"/>
    </source>
</evidence>
<keyword evidence="4" id="KW-1185">Reference proteome</keyword>
<dbReference type="InterPro" id="IPR024140">
    <property type="entry name" value="Noxa"/>
</dbReference>
<protein>
    <recommendedName>
        <fullName evidence="5">Phorbol-12-myristate-13-acetate-induced protein 1</fullName>
    </recommendedName>
</protein>
<dbReference type="GO" id="GO:0043065">
    <property type="term" value="P:positive regulation of apoptotic process"/>
    <property type="evidence" value="ECO:0007669"/>
    <property type="project" value="InterPro"/>
</dbReference>